<dbReference type="InterPro" id="IPR036097">
    <property type="entry name" value="HisK_dim/P_sf"/>
</dbReference>
<dbReference type="InterPro" id="IPR050351">
    <property type="entry name" value="BphY/WalK/GraS-like"/>
</dbReference>
<evidence type="ECO:0000256" key="1">
    <source>
        <dbReference type="ARBA" id="ARBA00000085"/>
    </source>
</evidence>
<organism evidence="10 11">
    <name type="scientific">Candidatus Enterocloster faecavium</name>
    <dbReference type="NCBI Taxonomy" id="2838560"/>
    <lineage>
        <taxon>Bacteria</taxon>
        <taxon>Bacillati</taxon>
        <taxon>Bacillota</taxon>
        <taxon>Clostridia</taxon>
        <taxon>Lachnospirales</taxon>
        <taxon>Lachnospiraceae</taxon>
        <taxon>Enterocloster</taxon>
    </lineage>
</organism>
<gene>
    <name evidence="10" type="ORF">H9716_00380</name>
</gene>
<dbReference type="SUPFAM" id="SSF55874">
    <property type="entry name" value="ATPase domain of HSP90 chaperone/DNA topoisomerase II/histidine kinase"/>
    <property type="match status" value="1"/>
</dbReference>
<sequence>MKELKGLRIKFVVSNMAMVSLVIGLAFLLVGGLMKFKVEQNQQRLLGEAASMENFREVLWQDQRTRMPFFILVTDGEDNVIQVEGQYGGLGPDEKLMQDLAARSLSGSQDRGELEFYQLSYLRQPFENGYRIAYVDTSMGNAFTSDMWRTLGIIGGAVWLALLAVSFFLSKWAVDPVEHSVRREKQFVADASHELKTPLTVIMANAQLLEEENHSKTGDEGRWLDNILQEAEGMKRLVEEMLTLARNEAAGFGREKKVFSLSDVVIESVLSFEAVFYQEDKELESDVEEEICIRGDSGQFGQVMGILLDNAKKYSPAGGRTKVRLERLGNKKARLMVENAGEEIPQDKLEVIFDRFYRSDVSRGDQKGYGLGLAIAKSIVEGSGGRIYAHSQEGKNQFFVEIRTVPDQERRERMAKE</sequence>
<keyword evidence="4" id="KW-0597">Phosphoprotein</keyword>
<proteinExistence type="predicted"/>
<comment type="catalytic activity">
    <reaction evidence="1">
        <text>ATP + protein L-histidine = ADP + protein N-phospho-L-histidine.</text>
        <dbReference type="EC" id="2.7.13.3"/>
    </reaction>
</comment>
<dbReference type="Pfam" id="PF00512">
    <property type="entry name" value="HisKA"/>
    <property type="match status" value="1"/>
</dbReference>
<evidence type="ECO:0000256" key="3">
    <source>
        <dbReference type="ARBA" id="ARBA00012438"/>
    </source>
</evidence>
<keyword evidence="8" id="KW-0812">Transmembrane</keyword>
<dbReference type="Gene3D" id="3.30.565.10">
    <property type="entry name" value="Histidine kinase-like ATPase, C-terminal domain"/>
    <property type="match status" value="1"/>
</dbReference>
<evidence type="ECO:0000256" key="4">
    <source>
        <dbReference type="ARBA" id="ARBA00022553"/>
    </source>
</evidence>
<feature type="domain" description="Histidine kinase" evidence="9">
    <location>
        <begin position="190"/>
        <end position="406"/>
    </location>
</feature>
<dbReference type="PRINTS" id="PR00344">
    <property type="entry name" value="BCTRLSENSOR"/>
</dbReference>
<keyword evidence="5" id="KW-0808">Transferase</keyword>
<dbReference type="SMART" id="SM00388">
    <property type="entry name" value="HisKA"/>
    <property type="match status" value="1"/>
</dbReference>
<dbReference type="GO" id="GO:0000155">
    <property type="term" value="F:phosphorelay sensor kinase activity"/>
    <property type="evidence" value="ECO:0007669"/>
    <property type="project" value="InterPro"/>
</dbReference>
<dbReference type="InterPro" id="IPR003594">
    <property type="entry name" value="HATPase_dom"/>
</dbReference>
<feature type="transmembrane region" description="Helical" evidence="8">
    <location>
        <begin position="12"/>
        <end position="34"/>
    </location>
</feature>
<dbReference type="PANTHER" id="PTHR45453:SF1">
    <property type="entry name" value="PHOSPHATE REGULON SENSOR PROTEIN PHOR"/>
    <property type="match status" value="1"/>
</dbReference>
<dbReference type="InterPro" id="IPR005467">
    <property type="entry name" value="His_kinase_dom"/>
</dbReference>
<evidence type="ECO:0000259" key="9">
    <source>
        <dbReference type="PROSITE" id="PS50109"/>
    </source>
</evidence>
<dbReference type="SMART" id="SM00387">
    <property type="entry name" value="HATPase_c"/>
    <property type="match status" value="1"/>
</dbReference>
<dbReference type="GO" id="GO:0005886">
    <property type="term" value="C:plasma membrane"/>
    <property type="evidence" value="ECO:0007669"/>
    <property type="project" value="TreeGrafter"/>
</dbReference>
<dbReference type="Proteomes" id="UP000886804">
    <property type="component" value="Unassembled WGS sequence"/>
</dbReference>
<evidence type="ECO:0000256" key="2">
    <source>
        <dbReference type="ARBA" id="ARBA00004370"/>
    </source>
</evidence>
<keyword evidence="6 10" id="KW-0418">Kinase</keyword>
<reference evidence="10" key="2">
    <citation type="submission" date="2021-04" db="EMBL/GenBank/DDBJ databases">
        <authorList>
            <person name="Gilroy R."/>
        </authorList>
    </citation>
    <scope>NUCLEOTIDE SEQUENCE</scope>
    <source>
        <strain evidence="10">CHK188-4685</strain>
    </source>
</reference>
<dbReference type="Gene3D" id="1.10.287.130">
    <property type="match status" value="1"/>
</dbReference>
<evidence type="ECO:0000256" key="8">
    <source>
        <dbReference type="SAM" id="Phobius"/>
    </source>
</evidence>
<dbReference type="PROSITE" id="PS50109">
    <property type="entry name" value="HIS_KIN"/>
    <property type="match status" value="1"/>
</dbReference>
<evidence type="ECO:0000313" key="11">
    <source>
        <dbReference type="Proteomes" id="UP000886804"/>
    </source>
</evidence>
<evidence type="ECO:0000313" key="10">
    <source>
        <dbReference type="EMBL" id="HJB06312.1"/>
    </source>
</evidence>
<dbReference type="Pfam" id="PF02518">
    <property type="entry name" value="HATPase_c"/>
    <property type="match status" value="1"/>
</dbReference>
<dbReference type="FunFam" id="1.10.287.130:FF:000001">
    <property type="entry name" value="Two-component sensor histidine kinase"/>
    <property type="match status" value="1"/>
</dbReference>
<dbReference type="AlphaFoldDB" id="A0A9D2L5E7"/>
<keyword evidence="7" id="KW-0902">Two-component regulatory system</keyword>
<name>A0A9D2L5E7_9FIRM</name>
<keyword evidence="8" id="KW-0472">Membrane</keyword>
<evidence type="ECO:0000256" key="7">
    <source>
        <dbReference type="ARBA" id="ARBA00023012"/>
    </source>
</evidence>
<accession>A0A9D2L5E7</accession>
<comment type="caution">
    <text evidence="10">The sequence shown here is derived from an EMBL/GenBank/DDBJ whole genome shotgun (WGS) entry which is preliminary data.</text>
</comment>
<evidence type="ECO:0000256" key="5">
    <source>
        <dbReference type="ARBA" id="ARBA00022679"/>
    </source>
</evidence>
<dbReference type="InterPro" id="IPR003661">
    <property type="entry name" value="HisK_dim/P_dom"/>
</dbReference>
<dbReference type="GO" id="GO:0004721">
    <property type="term" value="F:phosphoprotein phosphatase activity"/>
    <property type="evidence" value="ECO:0007669"/>
    <property type="project" value="TreeGrafter"/>
</dbReference>
<protein>
    <recommendedName>
        <fullName evidence="3">histidine kinase</fullName>
        <ecNumber evidence="3">2.7.13.3</ecNumber>
    </recommendedName>
</protein>
<feature type="transmembrane region" description="Helical" evidence="8">
    <location>
        <begin position="151"/>
        <end position="174"/>
    </location>
</feature>
<dbReference type="InterPro" id="IPR036890">
    <property type="entry name" value="HATPase_C_sf"/>
</dbReference>
<comment type="subcellular location">
    <subcellularLocation>
        <location evidence="2">Membrane</location>
    </subcellularLocation>
</comment>
<evidence type="ECO:0000256" key="6">
    <source>
        <dbReference type="ARBA" id="ARBA00022777"/>
    </source>
</evidence>
<dbReference type="SUPFAM" id="SSF47384">
    <property type="entry name" value="Homodimeric domain of signal transducing histidine kinase"/>
    <property type="match status" value="1"/>
</dbReference>
<dbReference type="EMBL" id="DWYS01000005">
    <property type="protein sequence ID" value="HJB06312.1"/>
    <property type="molecule type" value="Genomic_DNA"/>
</dbReference>
<dbReference type="InterPro" id="IPR004358">
    <property type="entry name" value="Sig_transdc_His_kin-like_C"/>
</dbReference>
<dbReference type="CDD" id="cd00082">
    <property type="entry name" value="HisKA"/>
    <property type="match status" value="1"/>
</dbReference>
<reference evidence="10" key="1">
    <citation type="journal article" date="2021" name="PeerJ">
        <title>Extensive microbial diversity within the chicken gut microbiome revealed by metagenomics and culture.</title>
        <authorList>
            <person name="Gilroy R."/>
            <person name="Ravi A."/>
            <person name="Getino M."/>
            <person name="Pursley I."/>
            <person name="Horton D.L."/>
            <person name="Alikhan N.F."/>
            <person name="Baker D."/>
            <person name="Gharbi K."/>
            <person name="Hall N."/>
            <person name="Watson M."/>
            <person name="Adriaenssens E.M."/>
            <person name="Foster-Nyarko E."/>
            <person name="Jarju S."/>
            <person name="Secka A."/>
            <person name="Antonio M."/>
            <person name="Oren A."/>
            <person name="Chaudhuri R.R."/>
            <person name="La Ragione R."/>
            <person name="Hildebrand F."/>
            <person name="Pallen M.J."/>
        </authorList>
    </citation>
    <scope>NUCLEOTIDE SEQUENCE</scope>
    <source>
        <strain evidence="10">CHK188-4685</strain>
    </source>
</reference>
<dbReference type="EC" id="2.7.13.3" evidence="3"/>
<dbReference type="GO" id="GO:0016036">
    <property type="term" value="P:cellular response to phosphate starvation"/>
    <property type="evidence" value="ECO:0007669"/>
    <property type="project" value="TreeGrafter"/>
</dbReference>
<keyword evidence="8" id="KW-1133">Transmembrane helix</keyword>
<dbReference type="PANTHER" id="PTHR45453">
    <property type="entry name" value="PHOSPHATE REGULON SENSOR PROTEIN PHOR"/>
    <property type="match status" value="1"/>
</dbReference>